<organism evidence="2 3">
    <name type="scientific">Sphaeroforma arctica JP610</name>
    <dbReference type="NCBI Taxonomy" id="667725"/>
    <lineage>
        <taxon>Eukaryota</taxon>
        <taxon>Ichthyosporea</taxon>
        <taxon>Ichthyophonida</taxon>
        <taxon>Sphaeroforma</taxon>
    </lineage>
</organism>
<feature type="region of interest" description="Disordered" evidence="1">
    <location>
        <begin position="28"/>
        <end position="71"/>
    </location>
</feature>
<evidence type="ECO:0000313" key="2">
    <source>
        <dbReference type="EMBL" id="KNC85810.1"/>
    </source>
</evidence>
<feature type="region of interest" description="Disordered" evidence="1">
    <location>
        <begin position="304"/>
        <end position="340"/>
    </location>
</feature>
<dbReference type="Proteomes" id="UP000054560">
    <property type="component" value="Unassembled WGS sequence"/>
</dbReference>
<accession>A0A0L0G9Y1</accession>
<dbReference type="AlphaFoldDB" id="A0A0L0G9Y1"/>
<evidence type="ECO:0000256" key="1">
    <source>
        <dbReference type="SAM" id="MobiDB-lite"/>
    </source>
</evidence>
<gene>
    <name evidence="2" type="ORF">SARC_02034</name>
</gene>
<evidence type="ECO:0000313" key="3">
    <source>
        <dbReference type="Proteomes" id="UP000054560"/>
    </source>
</evidence>
<feature type="compositionally biased region" description="Polar residues" evidence="1">
    <location>
        <begin position="30"/>
        <end position="47"/>
    </location>
</feature>
<feature type="compositionally biased region" description="Basic and acidic residues" evidence="1">
    <location>
        <begin position="49"/>
        <end position="62"/>
    </location>
</feature>
<dbReference type="EMBL" id="KQ241683">
    <property type="protein sequence ID" value="KNC85810.1"/>
    <property type="molecule type" value="Genomic_DNA"/>
</dbReference>
<reference evidence="2 3" key="1">
    <citation type="submission" date="2011-02" db="EMBL/GenBank/DDBJ databases">
        <title>The Genome Sequence of Sphaeroforma arctica JP610.</title>
        <authorList>
            <consortium name="The Broad Institute Genome Sequencing Platform"/>
            <person name="Russ C."/>
            <person name="Cuomo C."/>
            <person name="Young S.K."/>
            <person name="Zeng Q."/>
            <person name="Gargeya S."/>
            <person name="Alvarado L."/>
            <person name="Berlin A."/>
            <person name="Chapman S.B."/>
            <person name="Chen Z."/>
            <person name="Freedman E."/>
            <person name="Gellesch M."/>
            <person name="Goldberg J."/>
            <person name="Griggs A."/>
            <person name="Gujja S."/>
            <person name="Heilman E."/>
            <person name="Heiman D."/>
            <person name="Howarth C."/>
            <person name="Mehta T."/>
            <person name="Neiman D."/>
            <person name="Pearson M."/>
            <person name="Roberts A."/>
            <person name="Saif S."/>
            <person name="Shea T."/>
            <person name="Shenoy N."/>
            <person name="Sisk P."/>
            <person name="Stolte C."/>
            <person name="Sykes S."/>
            <person name="White J."/>
            <person name="Yandava C."/>
            <person name="Burger G."/>
            <person name="Gray M.W."/>
            <person name="Holland P.W.H."/>
            <person name="King N."/>
            <person name="Lang F.B.F."/>
            <person name="Roger A.J."/>
            <person name="Ruiz-Trillo I."/>
            <person name="Haas B."/>
            <person name="Nusbaum C."/>
            <person name="Birren B."/>
        </authorList>
    </citation>
    <scope>NUCLEOTIDE SEQUENCE [LARGE SCALE GENOMIC DNA]</scope>
    <source>
        <strain evidence="2 3">JP610</strain>
    </source>
</reference>
<dbReference type="RefSeq" id="XP_014159712.1">
    <property type="nucleotide sequence ID" value="XM_014304237.1"/>
</dbReference>
<proteinExistence type="predicted"/>
<sequence>MSEPNQSLLNTRPTAWSGVRPLLLTKKNASDTSLSRNTHTKATSLAENTHIDHLPKRGDRAATADPRSNVEGDTELDSVVLYVDDEASAKEACVLIEEASILAYDAEYVVIRSTPAVTPATAAGVGGNGVVEAMTTGKARDGDDTRDKAMHTRVNATDGTDTPETTAANMVASKVTYIASSNADGVSNRRHVIGDAAAAGVALSTGGCTDTCDNCPSSKPATLQIAAWNGAHARMHLVVIDMLTYSLAIEDGHANTLTVQTDADGECESGIDDRRLNNSALSEDALAADEAVAVEHNKAYGTVCAHDTDKTRQTTNPRSRGGGAGSEASGERRGSITHGGETVQRLAAVLRRKHMDTSVLKLGFSFGQVCGYNVVNNCRKSFFVS</sequence>
<keyword evidence="3" id="KW-1185">Reference proteome</keyword>
<name>A0A0L0G9Y1_9EUKA</name>
<dbReference type="GeneID" id="25902538"/>
<protein>
    <submittedName>
        <fullName evidence="2">Uncharacterized protein</fullName>
    </submittedName>
</protein>